<evidence type="ECO:0000313" key="15">
    <source>
        <dbReference type="RefSeq" id="XP_028370710.2"/>
    </source>
</evidence>
<dbReference type="GO" id="GO:0004984">
    <property type="term" value="F:olfactory receptor activity"/>
    <property type="evidence" value="ECO:0007669"/>
    <property type="project" value="InterPro"/>
</dbReference>
<keyword evidence="12" id="KW-1003">Cell membrane</keyword>
<evidence type="ECO:0000256" key="9">
    <source>
        <dbReference type="ARBA" id="ARBA00023136"/>
    </source>
</evidence>
<evidence type="ECO:0000256" key="4">
    <source>
        <dbReference type="ARBA" id="ARBA00022606"/>
    </source>
</evidence>
<feature type="transmembrane region" description="Helical" evidence="12">
    <location>
        <begin position="297"/>
        <end position="318"/>
    </location>
</feature>
<keyword evidence="4 12" id="KW-0716">Sensory transduction</keyword>
<evidence type="ECO:0000256" key="1">
    <source>
        <dbReference type="ARBA" id="ARBA00002936"/>
    </source>
</evidence>
<evidence type="ECO:0000256" key="3">
    <source>
        <dbReference type="ARBA" id="ARBA00004141"/>
    </source>
</evidence>
<evidence type="ECO:0000256" key="10">
    <source>
        <dbReference type="ARBA" id="ARBA00023224"/>
    </source>
</evidence>
<dbReference type="PANTHER" id="PTHR26450">
    <property type="entry name" value="OLFACTORY RECEPTOR 56B1-RELATED"/>
    <property type="match status" value="1"/>
</dbReference>
<dbReference type="GO" id="GO:0004930">
    <property type="term" value="F:G protein-coupled receptor activity"/>
    <property type="evidence" value="ECO:0007669"/>
    <property type="project" value="UniProtKB-KW"/>
</dbReference>
<protein>
    <recommendedName>
        <fullName evidence="12">Olfactory receptor</fullName>
    </recommendedName>
</protein>
<evidence type="ECO:0000256" key="11">
    <source>
        <dbReference type="RuleBase" id="RU000688"/>
    </source>
</evidence>
<feature type="transmembrane region" description="Helical" evidence="12">
    <location>
        <begin position="165"/>
        <end position="188"/>
    </location>
</feature>
<name>A0A6J2LXK6_9CHIR</name>
<gene>
    <name evidence="15" type="primary">LOC114498903</name>
</gene>
<reference evidence="15" key="1">
    <citation type="submission" date="2025-08" db="UniProtKB">
        <authorList>
            <consortium name="RefSeq"/>
        </authorList>
    </citation>
    <scope>IDENTIFICATION</scope>
    <source>
        <tissue evidence="15">Muscle</tissue>
    </source>
</reference>
<evidence type="ECO:0000256" key="12">
    <source>
        <dbReference type="RuleBase" id="RU363047"/>
    </source>
</evidence>
<proteinExistence type="inferred from homology"/>
<dbReference type="GeneID" id="114498903"/>
<feature type="transmembrane region" description="Helical" evidence="12">
    <location>
        <begin position="86"/>
        <end position="112"/>
    </location>
</feature>
<keyword evidence="6 12" id="KW-0552">Olfaction</keyword>
<dbReference type="PROSITE" id="PS00237">
    <property type="entry name" value="G_PROTEIN_RECEP_F1_1"/>
    <property type="match status" value="1"/>
</dbReference>
<dbReference type="OrthoDB" id="5969463at2759"/>
<feature type="transmembrane region" description="Helical" evidence="12">
    <location>
        <begin position="124"/>
        <end position="145"/>
    </location>
</feature>
<dbReference type="InterPro" id="IPR000725">
    <property type="entry name" value="Olfact_rcpt"/>
</dbReference>
<evidence type="ECO:0000256" key="8">
    <source>
        <dbReference type="ARBA" id="ARBA00023040"/>
    </source>
</evidence>
<dbReference type="Gene3D" id="1.20.1070.10">
    <property type="entry name" value="Rhodopsin 7-helix transmembrane proteins"/>
    <property type="match status" value="1"/>
</dbReference>
<dbReference type="InterPro" id="IPR000276">
    <property type="entry name" value="GPCR_Rhodpsn"/>
</dbReference>
<dbReference type="Pfam" id="PF13853">
    <property type="entry name" value="7tm_4"/>
    <property type="match status" value="1"/>
</dbReference>
<accession>A0A6J2LXK6</accession>
<evidence type="ECO:0000313" key="14">
    <source>
        <dbReference type="Proteomes" id="UP000504628"/>
    </source>
</evidence>
<organism evidence="14 15">
    <name type="scientific">Phyllostomus discolor</name>
    <name type="common">pale spear-nosed bat</name>
    <dbReference type="NCBI Taxonomy" id="89673"/>
    <lineage>
        <taxon>Eukaryota</taxon>
        <taxon>Metazoa</taxon>
        <taxon>Chordata</taxon>
        <taxon>Craniata</taxon>
        <taxon>Vertebrata</taxon>
        <taxon>Euteleostomi</taxon>
        <taxon>Mammalia</taxon>
        <taxon>Eutheria</taxon>
        <taxon>Laurasiatheria</taxon>
        <taxon>Chiroptera</taxon>
        <taxon>Yangochiroptera</taxon>
        <taxon>Phyllostomidae</taxon>
        <taxon>Phyllostominae</taxon>
        <taxon>Phyllostomus</taxon>
    </lineage>
</organism>
<dbReference type="SUPFAM" id="SSF81321">
    <property type="entry name" value="Family A G protein-coupled receptor-like"/>
    <property type="match status" value="1"/>
</dbReference>
<keyword evidence="11 15" id="KW-0675">Receptor</keyword>
<feature type="transmembrane region" description="Helical" evidence="12">
    <location>
        <begin position="51"/>
        <end position="74"/>
    </location>
</feature>
<dbReference type="PANTHER" id="PTHR26450:SF48">
    <property type="entry name" value="OLFACTORY RECEPTOR 52A5"/>
    <property type="match status" value="1"/>
</dbReference>
<evidence type="ECO:0000256" key="6">
    <source>
        <dbReference type="ARBA" id="ARBA00022725"/>
    </source>
</evidence>
<comment type="function">
    <text evidence="2">Putative odorant or sperm cell receptor.</text>
</comment>
<feature type="transmembrane region" description="Helical" evidence="12">
    <location>
        <begin position="21"/>
        <end position="45"/>
    </location>
</feature>
<dbReference type="RefSeq" id="XP_028370710.2">
    <property type="nucleotide sequence ID" value="XM_028514909.2"/>
</dbReference>
<dbReference type="FunFam" id="1.20.1070.10:FF:000006">
    <property type="entry name" value="Olfactory receptor"/>
    <property type="match status" value="1"/>
</dbReference>
<evidence type="ECO:0000256" key="7">
    <source>
        <dbReference type="ARBA" id="ARBA00022989"/>
    </source>
</evidence>
<keyword evidence="7 12" id="KW-1133">Transmembrane helix</keyword>
<feature type="transmembrane region" description="Helical" evidence="12">
    <location>
        <begin position="263"/>
        <end position="285"/>
    </location>
</feature>
<dbReference type="Proteomes" id="UP000504628">
    <property type="component" value="Chromosome 6"/>
</dbReference>
<feature type="domain" description="G-protein coupled receptors family 1 profile" evidence="13">
    <location>
        <begin position="66"/>
        <end position="318"/>
    </location>
</feature>
<keyword evidence="5 11" id="KW-0812">Transmembrane</keyword>
<dbReference type="InParanoid" id="A0A6J2LXK6"/>
<comment type="similarity">
    <text evidence="11">Belongs to the G-protein coupled receptor 1 family.</text>
</comment>
<dbReference type="PRINTS" id="PR00245">
    <property type="entry name" value="OLFACTORYR"/>
</dbReference>
<keyword evidence="9 12" id="KW-0472">Membrane</keyword>
<comment type="subcellular location">
    <subcellularLocation>
        <location evidence="12">Cell membrane</location>
        <topology evidence="12">Multi-pass membrane protein</topology>
    </subcellularLocation>
    <subcellularLocation>
        <location evidence="3">Membrane</location>
        <topology evidence="3">Multi-pass membrane protein</topology>
    </subcellularLocation>
</comment>
<dbReference type="PRINTS" id="PR00237">
    <property type="entry name" value="GPCRRHODOPSN"/>
</dbReference>
<keyword evidence="14" id="KW-1185">Reference proteome</keyword>
<keyword evidence="8 11" id="KW-0297">G-protein coupled receptor</keyword>
<evidence type="ECO:0000259" key="13">
    <source>
        <dbReference type="PROSITE" id="PS50262"/>
    </source>
</evidence>
<dbReference type="InterPro" id="IPR050402">
    <property type="entry name" value="OR51/52/56-like"/>
</dbReference>
<evidence type="ECO:0000256" key="5">
    <source>
        <dbReference type="ARBA" id="ARBA00022692"/>
    </source>
</evidence>
<evidence type="ECO:0000256" key="2">
    <source>
        <dbReference type="ARBA" id="ARBA00003929"/>
    </source>
</evidence>
<dbReference type="GO" id="GO:0005886">
    <property type="term" value="C:plasma membrane"/>
    <property type="evidence" value="ECO:0007669"/>
    <property type="project" value="UniProtKB-SubCell"/>
</dbReference>
<dbReference type="CDD" id="cd15917">
    <property type="entry name" value="7tmA_OR51_52-like"/>
    <property type="match status" value="1"/>
</dbReference>
<dbReference type="InterPro" id="IPR017452">
    <property type="entry name" value="GPCR_Rhodpsn_7TM"/>
</dbReference>
<keyword evidence="10 11" id="KW-0807">Transducer</keyword>
<dbReference type="KEGG" id="pdic:114498903"/>
<comment type="function">
    <text evidence="1">Odorant receptor.</text>
</comment>
<dbReference type="PROSITE" id="PS50262">
    <property type="entry name" value="G_PROTEIN_RECEP_F1_2"/>
    <property type="match status" value="1"/>
</dbReference>
<sequence length="341" mass="38959">MKSSQGTEDKTTTLTFDSNDWISMLTFNGSVFMPSVLTLIGIPGLESVQCWIGIPFCFMYLIAVIGNSLILLIIKYETSLHKPMYIFLAMLGATDLALSTCILPKMLGIFWFHFSKISFEACLLQMWLIHSFQGIESGVLLAMALDRYVAICHPLRHAIVFSQQLLTHIGVGVMLRAAILIAPCIVLIKCRLKLFRTTVISHSYCEHLAIVKLASEDIRINKIYGLFVAFSILGFDIIFITLSYVQIFITVFQLPQKEARFKAFNTCVTHICVFLQFYVLAFFSFFTHRFGFHIPPYVHILLSNLYLLVPPFLNPIVYGVKTKQIRDHVLKIILFKKHFHQ</sequence>
<dbReference type="AlphaFoldDB" id="A0A6J2LXK6"/>
<feature type="transmembrane region" description="Helical" evidence="12">
    <location>
        <begin position="223"/>
        <end position="251"/>
    </location>
</feature>